<sequence length="114" mass="12438">MKRRRPGGQPVAAVGSGGTVDMGGMPLTVLRLRAACARLLGWVVMPVPDLVTIRDTVRRALQERPEWNCVLDRACSELEGGVLGRRIYAEARPHVSAPRRLPRRMVNSVLADGA</sequence>
<accession>A0ABN0Z0T1</accession>
<keyword evidence="2" id="KW-1185">Reference proteome</keyword>
<reference evidence="1 2" key="1">
    <citation type="journal article" date="2019" name="Int. J. Syst. Evol. Microbiol.">
        <title>The Global Catalogue of Microorganisms (GCM) 10K type strain sequencing project: providing services to taxonomists for standard genome sequencing and annotation.</title>
        <authorList>
            <consortium name="The Broad Institute Genomics Platform"/>
            <consortium name="The Broad Institute Genome Sequencing Center for Infectious Disease"/>
            <person name="Wu L."/>
            <person name="Ma J."/>
        </authorList>
    </citation>
    <scope>NUCLEOTIDE SEQUENCE [LARGE SCALE GENOMIC DNA]</scope>
    <source>
        <strain evidence="1 2">JCM 4788</strain>
    </source>
</reference>
<proteinExistence type="predicted"/>
<organism evidence="1 2">
    <name type="scientific">Streptomyces luteireticuli</name>
    <dbReference type="NCBI Taxonomy" id="173858"/>
    <lineage>
        <taxon>Bacteria</taxon>
        <taxon>Bacillati</taxon>
        <taxon>Actinomycetota</taxon>
        <taxon>Actinomycetes</taxon>
        <taxon>Kitasatosporales</taxon>
        <taxon>Streptomycetaceae</taxon>
        <taxon>Streptomyces</taxon>
    </lineage>
</organism>
<evidence type="ECO:0000313" key="2">
    <source>
        <dbReference type="Proteomes" id="UP001500879"/>
    </source>
</evidence>
<name>A0ABN0Z0T1_9ACTN</name>
<dbReference type="Proteomes" id="UP001500879">
    <property type="component" value="Unassembled WGS sequence"/>
</dbReference>
<gene>
    <name evidence="1" type="ORF">GCM10010357_56920</name>
</gene>
<evidence type="ECO:0000313" key="1">
    <source>
        <dbReference type="EMBL" id="GAA0427857.1"/>
    </source>
</evidence>
<protein>
    <submittedName>
        <fullName evidence="1">Uncharacterized protein</fullName>
    </submittedName>
</protein>
<comment type="caution">
    <text evidence="1">The sequence shown here is derived from an EMBL/GenBank/DDBJ whole genome shotgun (WGS) entry which is preliminary data.</text>
</comment>
<dbReference type="EMBL" id="BAAABX010000059">
    <property type="protein sequence ID" value="GAA0427857.1"/>
    <property type="molecule type" value="Genomic_DNA"/>
</dbReference>